<protein>
    <submittedName>
        <fullName evidence="2">Uncharacterized protein</fullName>
    </submittedName>
</protein>
<feature type="non-terminal residue" evidence="2">
    <location>
        <position position="237"/>
    </location>
</feature>
<gene>
    <name evidence="2" type="ORF">KFL_003890320</name>
</gene>
<keyword evidence="3" id="KW-1185">Reference proteome</keyword>
<evidence type="ECO:0000256" key="1">
    <source>
        <dbReference type="SAM" id="MobiDB-lite"/>
    </source>
</evidence>
<dbReference type="EMBL" id="DF237338">
    <property type="protein sequence ID" value="GAQ87961.1"/>
    <property type="molecule type" value="Genomic_DNA"/>
</dbReference>
<proteinExistence type="predicted"/>
<organism evidence="2 3">
    <name type="scientific">Klebsormidium nitens</name>
    <name type="common">Green alga</name>
    <name type="synonym">Ulothrix nitens</name>
    <dbReference type="NCBI Taxonomy" id="105231"/>
    <lineage>
        <taxon>Eukaryota</taxon>
        <taxon>Viridiplantae</taxon>
        <taxon>Streptophyta</taxon>
        <taxon>Klebsormidiophyceae</taxon>
        <taxon>Klebsormidiales</taxon>
        <taxon>Klebsormidiaceae</taxon>
        <taxon>Klebsormidium</taxon>
    </lineage>
</organism>
<sequence length="237" mass="25787">MTDMSSARAGALLAAACAILGWFYVRSAGTVRPGPPPDLSCEAPIQRGPSPADTILRASARLKDPGSMEGFRDTARQFDSLDAERSRHGASIGARLRCYAGMMRSAAKCMQYLHRAGFSLRNDLAAERELVAYKEACERYFDERIRQAYSTCYTSADEVYPLAGMPLSSHLPRASNDVFGATPHEISDLIPNNMAEGGGAEGGVAGQPRRRLKGWRGDSEQPDYAEVVSVLTEYVMK</sequence>
<dbReference type="Proteomes" id="UP000054558">
    <property type="component" value="Unassembled WGS sequence"/>
</dbReference>
<name>A0A1Y1IFS4_KLENI</name>
<evidence type="ECO:0000313" key="2">
    <source>
        <dbReference type="EMBL" id="GAQ87961.1"/>
    </source>
</evidence>
<evidence type="ECO:0000313" key="3">
    <source>
        <dbReference type="Proteomes" id="UP000054558"/>
    </source>
</evidence>
<feature type="region of interest" description="Disordered" evidence="1">
    <location>
        <begin position="197"/>
        <end position="217"/>
    </location>
</feature>
<accession>A0A1Y1IFS4</accession>
<reference evidence="2 3" key="1">
    <citation type="journal article" date="2014" name="Nat. Commun.">
        <title>Klebsormidium flaccidum genome reveals primary factors for plant terrestrial adaptation.</title>
        <authorList>
            <person name="Hori K."/>
            <person name="Maruyama F."/>
            <person name="Fujisawa T."/>
            <person name="Togashi T."/>
            <person name="Yamamoto N."/>
            <person name="Seo M."/>
            <person name="Sato S."/>
            <person name="Yamada T."/>
            <person name="Mori H."/>
            <person name="Tajima N."/>
            <person name="Moriyama T."/>
            <person name="Ikeuchi M."/>
            <person name="Watanabe M."/>
            <person name="Wada H."/>
            <person name="Kobayashi K."/>
            <person name="Saito M."/>
            <person name="Masuda T."/>
            <person name="Sasaki-Sekimoto Y."/>
            <person name="Mashiguchi K."/>
            <person name="Awai K."/>
            <person name="Shimojima M."/>
            <person name="Masuda S."/>
            <person name="Iwai M."/>
            <person name="Nobusawa T."/>
            <person name="Narise T."/>
            <person name="Kondo S."/>
            <person name="Saito H."/>
            <person name="Sato R."/>
            <person name="Murakawa M."/>
            <person name="Ihara Y."/>
            <person name="Oshima-Yamada Y."/>
            <person name="Ohtaka K."/>
            <person name="Satoh M."/>
            <person name="Sonobe K."/>
            <person name="Ishii M."/>
            <person name="Ohtani R."/>
            <person name="Kanamori-Sato M."/>
            <person name="Honoki R."/>
            <person name="Miyazaki D."/>
            <person name="Mochizuki H."/>
            <person name="Umetsu J."/>
            <person name="Higashi K."/>
            <person name="Shibata D."/>
            <person name="Kamiya Y."/>
            <person name="Sato N."/>
            <person name="Nakamura Y."/>
            <person name="Tabata S."/>
            <person name="Ida S."/>
            <person name="Kurokawa K."/>
            <person name="Ohta H."/>
        </authorList>
    </citation>
    <scope>NUCLEOTIDE SEQUENCE [LARGE SCALE GENOMIC DNA]</scope>
    <source>
        <strain evidence="2 3">NIES-2285</strain>
    </source>
</reference>
<dbReference type="AlphaFoldDB" id="A0A1Y1IFS4"/>